<comment type="caution">
    <text evidence="2">The sequence shown here is derived from an EMBL/GenBank/DDBJ whole genome shotgun (WGS) entry which is preliminary data.</text>
</comment>
<evidence type="ECO:0000259" key="1">
    <source>
        <dbReference type="PROSITE" id="PS51269"/>
    </source>
</evidence>
<feature type="domain" description="COMM" evidence="1">
    <location>
        <begin position="136"/>
        <end position="206"/>
    </location>
</feature>
<sequence>MPPGGSVFLAQTASSRSRRQEPPQCILKYDYLQAPSKDAVRDVCVQSHRHPSRLLAETTAATFSIPAAQAAQLVQSLHVLSHHVIFYNLSTPEQILNLFPESFHSSLKNLITKILLENWCVCTLIKLHHSGVSLPKLKEMDWRVDMVTGSDSVSRLSVPTCLVQFKMEDTSAGGGSDVVTVELSRESLDTMLDGLGRIRDQLSVVAEK</sequence>
<dbReference type="PANTHER" id="PTHR15663:SF4">
    <property type="entry name" value="COMM DOMAIN-CONTAINING PROTEIN 9"/>
    <property type="match status" value="1"/>
</dbReference>
<dbReference type="Pfam" id="PF07258">
    <property type="entry name" value="COMM_domain"/>
    <property type="match status" value="1"/>
</dbReference>
<dbReference type="Pfam" id="PF20923">
    <property type="entry name" value="COMMD9_HN"/>
    <property type="match status" value="1"/>
</dbReference>
<reference evidence="2 3" key="1">
    <citation type="submission" date="2019-04" db="EMBL/GenBank/DDBJ databases">
        <title>The sequence and de novo assembly of Takifugu bimaculatus genome using PacBio and Hi-C technologies.</title>
        <authorList>
            <person name="Xu P."/>
            <person name="Liu B."/>
            <person name="Zhou Z."/>
        </authorList>
    </citation>
    <scope>NUCLEOTIDE SEQUENCE [LARGE SCALE GENOMIC DNA]</scope>
    <source>
        <strain evidence="2">TB-2018</strain>
        <tissue evidence="2">Muscle</tissue>
    </source>
</reference>
<dbReference type="AlphaFoldDB" id="A0A4Z2C8X3"/>
<evidence type="ECO:0000313" key="3">
    <source>
        <dbReference type="Proteomes" id="UP000516260"/>
    </source>
</evidence>
<dbReference type="PROSITE" id="PS51269">
    <property type="entry name" value="COMM"/>
    <property type="match status" value="1"/>
</dbReference>
<name>A0A4Z2C8X3_9TELE</name>
<dbReference type="PANTHER" id="PTHR15663">
    <property type="entry name" value="COMM DOMAIN-CONTAINING PROTEIN 9"/>
    <property type="match status" value="1"/>
</dbReference>
<evidence type="ECO:0000313" key="2">
    <source>
        <dbReference type="EMBL" id="TNN00662.1"/>
    </source>
</evidence>
<gene>
    <name evidence="2" type="ORF">fugu_011908</name>
</gene>
<dbReference type="EMBL" id="SWLE01000004">
    <property type="protein sequence ID" value="TNN00662.1"/>
    <property type="molecule type" value="Genomic_DNA"/>
</dbReference>
<accession>A0A4Z2C8X3</accession>
<organism evidence="2 3">
    <name type="scientific">Takifugu bimaculatus</name>
    <dbReference type="NCBI Taxonomy" id="433685"/>
    <lineage>
        <taxon>Eukaryota</taxon>
        <taxon>Metazoa</taxon>
        <taxon>Chordata</taxon>
        <taxon>Craniata</taxon>
        <taxon>Vertebrata</taxon>
        <taxon>Euteleostomi</taxon>
        <taxon>Actinopterygii</taxon>
        <taxon>Neopterygii</taxon>
        <taxon>Teleostei</taxon>
        <taxon>Neoteleostei</taxon>
        <taxon>Acanthomorphata</taxon>
        <taxon>Eupercaria</taxon>
        <taxon>Tetraodontiformes</taxon>
        <taxon>Tetradontoidea</taxon>
        <taxon>Tetraodontidae</taxon>
        <taxon>Takifugu</taxon>
    </lineage>
</organism>
<dbReference type="InterPro" id="IPR048676">
    <property type="entry name" value="COMMD9_N"/>
</dbReference>
<dbReference type="InterPro" id="IPR017920">
    <property type="entry name" value="COMM"/>
</dbReference>
<proteinExistence type="predicted"/>
<protein>
    <recommendedName>
        <fullName evidence="1">COMM domain-containing protein</fullName>
    </recommendedName>
</protein>
<dbReference type="InterPro" id="IPR037360">
    <property type="entry name" value="COMMD9"/>
</dbReference>
<keyword evidence="3" id="KW-1185">Reference proteome</keyword>
<dbReference type="Proteomes" id="UP000516260">
    <property type="component" value="Chromosome 12"/>
</dbReference>